<dbReference type="AlphaFoldDB" id="A0A6L8MSI0"/>
<proteinExistence type="predicted"/>
<keyword evidence="3" id="KW-0998">Cell outer membrane</keyword>
<evidence type="ECO:0000313" key="4">
    <source>
        <dbReference type="EMBL" id="MYM85005.1"/>
    </source>
</evidence>
<dbReference type="GO" id="GO:0009279">
    <property type="term" value="C:cell outer membrane"/>
    <property type="evidence" value="ECO:0007669"/>
    <property type="project" value="UniProtKB-SubCell"/>
</dbReference>
<keyword evidence="2" id="KW-0472">Membrane</keyword>
<sequence>SSWWSFLCWLVLISTIKFSNKISTASSPPADFSPYTRFDYSSGAGVSAFSARELTLPNSVSVPGYAMVDAQASYDIGRYTLSLSAVNLAGRKVFDTYQYFAFPVVMPVQPRSAYVALNMHF</sequence>
<feature type="non-terminal residue" evidence="4">
    <location>
        <position position="1"/>
    </location>
</feature>
<organism evidence="4 5">
    <name type="scientific">Duganella lactea</name>
    <dbReference type="NCBI Taxonomy" id="2692173"/>
    <lineage>
        <taxon>Bacteria</taxon>
        <taxon>Pseudomonadati</taxon>
        <taxon>Pseudomonadota</taxon>
        <taxon>Betaproteobacteria</taxon>
        <taxon>Burkholderiales</taxon>
        <taxon>Oxalobacteraceae</taxon>
        <taxon>Telluria group</taxon>
        <taxon>Duganella</taxon>
    </lineage>
</organism>
<dbReference type="EMBL" id="WWCP01000045">
    <property type="protein sequence ID" value="MYM85005.1"/>
    <property type="molecule type" value="Genomic_DNA"/>
</dbReference>
<evidence type="ECO:0000256" key="1">
    <source>
        <dbReference type="ARBA" id="ARBA00004442"/>
    </source>
</evidence>
<comment type="caution">
    <text evidence="4">The sequence shown here is derived from an EMBL/GenBank/DDBJ whole genome shotgun (WGS) entry which is preliminary data.</text>
</comment>
<dbReference type="Proteomes" id="UP000474565">
    <property type="component" value="Unassembled WGS sequence"/>
</dbReference>
<evidence type="ECO:0000256" key="3">
    <source>
        <dbReference type="ARBA" id="ARBA00023237"/>
    </source>
</evidence>
<dbReference type="Gene3D" id="2.40.170.20">
    <property type="entry name" value="TonB-dependent receptor, beta-barrel domain"/>
    <property type="match status" value="1"/>
</dbReference>
<reference evidence="4 5" key="1">
    <citation type="submission" date="2019-12" db="EMBL/GenBank/DDBJ databases">
        <title>Novel species isolated from a subtropical stream in China.</title>
        <authorList>
            <person name="Lu H."/>
        </authorList>
    </citation>
    <scope>NUCLEOTIDE SEQUENCE [LARGE SCALE GENOMIC DNA]</scope>
    <source>
        <strain evidence="4 5">FT50W</strain>
    </source>
</reference>
<accession>A0A6L8MSI0</accession>
<gene>
    <name evidence="4" type="ORF">GTP44_24040</name>
</gene>
<evidence type="ECO:0000256" key="2">
    <source>
        <dbReference type="ARBA" id="ARBA00023136"/>
    </source>
</evidence>
<evidence type="ECO:0000313" key="5">
    <source>
        <dbReference type="Proteomes" id="UP000474565"/>
    </source>
</evidence>
<dbReference type="SUPFAM" id="SSF56935">
    <property type="entry name" value="Porins"/>
    <property type="match status" value="1"/>
</dbReference>
<comment type="subcellular location">
    <subcellularLocation>
        <location evidence="1">Cell outer membrane</location>
    </subcellularLocation>
</comment>
<protein>
    <submittedName>
        <fullName evidence="4">TonB-dependent receptor</fullName>
    </submittedName>
</protein>
<name>A0A6L8MSI0_9BURK</name>
<keyword evidence="4" id="KW-0675">Receptor</keyword>
<dbReference type="InterPro" id="IPR036942">
    <property type="entry name" value="Beta-barrel_TonB_sf"/>
</dbReference>